<dbReference type="Gene3D" id="3.40.190.10">
    <property type="entry name" value="Periplasmic binding protein-like II"/>
    <property type="match status" value="2"/>
</dbReference>
<dbReference type="RefSeq" id="WP_175544829.1">
    <property type="nucleotide sequence ID" value="NZ_FOAG01000020.1"/>
</dbReference>
<dbReference type="CDD" id="cd13590">
    <property type="entry name" value="PBP2_PotD_PotF_like"/>
    <property type="match status" value="1"/>
</dbReference>
<dbReference type="GO" id="GO:0019808">
    <property type="term" value="F:polyamine binding"/>
    <property type="evidence" value="ECO:0007669"/>
    <property type="project" value="InterPro"/>
</dbReference>
<keyword evidence="4" id="KW-0574">Periplasm</keyword>
<keyword evidence="2" id="KW-0813">Transport</keyword>
<protein>
    <submittedName>
        <fullName evidence="5">Spermidine/putrescine transport system substrate-binding protein</fullName>
    </submittedName>
</protein>
<dbReference type="GO" id="GO:0015846">
    <property type="term" value="P:polyamine transport"/>
    <property type="evidence" value="ECO:0007669"/>
    <property type="project" value="InterPro"/>
</dbReference>
<dbReference type="SUPFAM" id="SSF53850">
    <property type="entry name" value="Periplasmic binding protein-like II"/>
    <property type="match status" value="1"/>
</dbReference>
<gene>
    <name evidence="5" type="ORF">SAMN05443999_12030</name>
</gene>
<name>A0A1H7XHH3_9RHOB</name>
<dbReference type="InterPro" id="IPR006059">
    <property type="entry name" value="SBP"/>
</dbReference>
<dbReference type="STRING" id="1287727.SAMN05443999_12030"/>
<reference evidence="5 6" key="1">
    <citation type="submission" date="2016-10" db="EMBL/GenBank/DDBJ databases">
        <authorList>
            <person name="de Groot N.N."/>
        </authorList>
    </citation>
    <scope>NUCLEOTIDE SEQUENCE [LARGE SCALE GENOMIC DNA]</scope>
    <source>
        <strain evidence="5 6">DSM 100674</strain>
    </source>
</reference>
<keyword evidence="3" id="KW-0732">Signal</keyword>
<dbReference type="PROSITE" id="PS51318">
    <property type="entry name" value="TAT"/>
    <property type="match status" value="1"/>
</dbReference>
<evidence type="ECO:0000256" key="4">
    <source>
        <dbReference type="ARBA" id="ARBA00022764"/>
    </source>
</evidence>
<proteinExistence type="predicted"/>
<sequence>MRKSKLIPLKTAGEPSRRSILKMSAAAAMAPVMMSSVGWPGAARAEEVERLLNIMGWSEYISPENIERWEEKTGARFIFDGYSSNDEMLSKLQLSGGQSGYDVGMNTDFMIPLLISRGLIQKIDKSKVPNMKHLGAGFTGRDFDPNNDYTIPKTWGSQGYIYDKSVINRQLNSWGDFLDAAQNEASGQVALLDDPLAIAPLMWKDGISWNTTDNEVLDRVEAEAVELARHIRTFNTYPQQDVASGTVKLAQNWNGYSNLIIESTDNVNLTFDFGGPITEIWLDSYHMPVGGAHPNAAHDWLNYVLDPEVAARETTYTGYATAIPGSAEYLDESVANNPIIFPSDEVIARGELTQRNESYDRRVAIFTKFKAAAAVAQ</sequence>
<evidence type="ECO:0000256" key="2">
    <source>
        <dbReference type="ARBA" id="ARBA00022448"/>
    </source>
</evidence>
<dbReference type="InterPro" id="IPR006311">
    <property type="entry name" value="TAT_signal"/>
</dbReference>
<dbReference type="InterPro" id="IPR001188">
    <property type="entry name" value="Sperm_putr-bd"/>
</dbReference>
<dbReference type="GO" id="GO:0042597">
    <property type="term" value="C:periplasmic space"/>
    <property type="evidence" value="ECO:0007669"/>
    <property type="project" value="UniProtKB-SubCell"/>
</dbReference>
<dbReference type="Proteomes" id="UP000199582">
    <property type="component" value="Unassembled WGS sequence"/>
</dbReference>
<keyword evidence="6" id="KW-1185">Reference proteome</keyword>
<evidence type="ECO:0000256" key="1">
    <source>
        <dbReference type="ARBA" id="ARBA00004418"/>
    </source>
</evidence>
<dbReference type="Pfam" id="PF13416">
    <property type="entry name" value="SBP_bac_8"/>
    <property type="match status" value="1"/>
</dbReference>
<dbReference type="PANTHER" id="PTHR30222">
    <property type="entry name" value="SPERMIDINE/PUTRESCINE-BINDING PERIPLASMIC PROTEIN"/>
    <property type="match status" value="1"/>
</dbReference>
<comment type="subcellular location">
    <subcellularLocation>
        <location evidence="1">Periplasm</location>
    </subcellularLocation>
</comment>
<dbReference type="PRINTS" id="PR00909">
    <property type="entry name" value="SPERMDNBNDNG"/>
</dbReference>
<evidence type="ECO:0000256" key="3">
    <source>
        <dbReference type="ARBA" id="ARBA00022729"/>
    </source>
</evidence>
<dbReference type="PANTHER" id="PTHR30222:SF17">
    <property type="entry name" value="SPERMIDINE_PUTRESCINE-BINDING PERIPLASMIC PROTEIN"/>
    <property type="match status" value="1"/>
</dbReference>
<evidence type="ECO:0000313" key="6">
    <source>
        <dbReference type="Proteomes" id="UP000199582"/>
    </source>
</evidence>
<organism evidence="5 6">
    <name type="scientific">Roseovarius azorensis</name>
    <dbReference type="NCBI Taxonomy" id="1287727"/>
    <lineage>
        <taxon>Bacteria</taxon>
        <taxon>Pseudomonadati</taxon>
        <taxon>Pseudomonadota</taxon>
        <taxon>Alphaproteobacteria</taxon>
        <taxon>Rhodobacterales</taxon>
        <taxon>Roseobacteraceae</taxon>
        <taxon>Roseovarius</taxon>
    </lineage>
</organism>
<dbReference type="AlphaFoldDB" id="A0A1H7XHH3"/>
<evidence type="ECO:0000313" key="5">
    <source>
        <dbReference type="EMBL" id="SEM32648.1"/>
    </source>
</evidence>
<dbReference type="EMBL" id="FOAG01000020">
    <property type="protein sequence ID" value="SEM32648.1"/>
    <property type="molecule type" value="Genomic_DNA"/>
</dbReference>
<accession>A0A1H7XHH3</accession>